<evidence type="ECO:0000313" key="6">
    <source>
        <dbReference type="EMBL" id="RHK05970.1"/>
    </source>
</evidence>
<reference evidence="6 7" key="1">
    <citation type="submission" date="2018-08" db="EMBL/GenBank/DDBJ databases">
        <title>A genome reference for cultivated species of the human gut microbiota.</title>
        <authorList>
            <person name="Zou Y."/>
            <person name="Xue W."/>
            <person name="Luo G."/>
        </authorList>
    </citation>
    <scope>NUCLEOTIDE SEQUENCE [LARGE SCALE GENOMIC DNA]</scope>
    <source>
        <strain evidence="6 7">AF48-16</strain>
    </source>
</reference>
<dbReference type="EMBL" id="QRMZ01000013">
    <property type="protein sequence ID" value="RHK05970.1"/>
    <property type="molecule type" value="Genomic_DNA"/>
</dbReference>
<sequence>MKDKRKVLRPLGSGFAMAVPLFIGILVQDPLISSVGAMGAFSYLAFQHRTLFYNLRAILTHGAALLLAFILGAGTALIPWSAPFIIGALSFSAFLLSKVMRIPKPDYFFVLMLYATGFNFHAAHLGEILHHSSYLLYGIAGSLLAGLVISLAEQLPLKEEKTAFQQLSLHEKYSLALSQQPEMVIKALHFSLILFIATYIAYLLRDSNGYWILISAAAVLAGEHMEKIKNRTIGRVLGGIVGLLLGFLLMSLHMPLEAIAVVLIILNILTEFFMPVNYTVANFFTNPQVLLLMTIGTSFTPLKLIPLRFSGALIGSVLAMLLIFLMDWAVKQMEQALGNKPEDTTDQTQ</sequence>
<feature type="domain" description="Integral membrane bound transporter" evidence="5">
    <location>
        <begin position="196"/>
        <end position="321"/>
    </location>
</feature>
<organism evidence="6 7">
    <name type="scientific">Enterococcus casseliflavus</name>
    <name type="common">Enterococcus flavescens</name>
    <dbReference type="NCBI Taxonomy" id="37734"/>
    <lineage>
        <taxon>Bacteria</taxon>
        <taxon>Bacillati</taxon>
        <taxon>Bacillota</taxon>
        <taxon>Bacilli</taxon>
        <taxon>Lactobacillales</taxon>
        <taxon>Enterococcaceae</taxon>
        <taxon>Enterococcus</taxon>
    </lineage>
</organism>
<evidence type="ECO:0000256" key="4">
    <source>
        <dbReference type="ARBA" id="ARBA00023136"/>
    </source>
</evidence>
<evidence type="ECO:0000256" key="1">
    <source>
        <dbReference type="ARBA" id="ARBA00004141"/>
    </source>
</evidence>
<dbReference type="InterPro" id="IPR049453">
    <property type="entry name" value="Memb_transporter_dom"/>
</dbReference>
<dbReference type="Pfam" id="PF13515">
    <property type="entry name" value="FUSC_2"/>
    <property type="match status" value="1"/>
</dbReference>
<evidence type="ECO:0000256" key="3">
    <source>
        <dbReference type="ARBA" id="ARBA00022989"/>
    </source>
</evidence>
<dbReference type="RefSeq" id="WP_074534970.1">
    <property type="nucleotide sequence ID" value="NZ_CABHBK010000001.1"/>
</dbReference>
<comment type="caution">
    <text evidence="6">The sequence shown here is derived from an EMBL/GenBank/DDBJ whole genome shotgun (WGS) entry which is preliminary data.</text>
</comment>
<name>A0A1G8WT51_ENTCA</name>
<protein>
    <submittedName>
        <fullName evidence="6">FUSC family protein</fullName>
    </submittedName>
</protein>
<evidence type="ECO:0000256" key="2">
    <source>
        <dbReference type="ARBA" id="ARBA00022692"/>
    </source>
</evidence>
<keyword evidence="2" id="KW-0812">Transmembrane</keyword>
<dbReference type="OrthoDB" id="581879at2"/>
<proteinExistence type="predicted"/>
<dbReference type="GO" id="GO:0016020">
    <property type="term" value="C:membrane"/>
    <property type="evidence" value="ECO:0007669"/>
    <property type="project" value="UniProtKB-SubCell"/>
</dbReference>
<evidence type="ECO:0000259" key="5">
    <source>
        <dbReference type="Pfam" id="PF13515"/>
    </source>
</evidence>
<comment type="subcellular location">
    <subcellularLocation>
        <location evidence="1">Membrane</location>
        <topology evidence="1">Multi-pass membrane protein</topology>
    </subcellularLocation>
</comment>
<dbReference type="Proteomes" id="UP000286288">
    <property type="component" value="Unassembled WGS sequence"/>
</dbReference>
<accession>A0A1G8WT51</accession>
<keyword evidence="3" id="KW-1133">Transmembrane helix</keyword>
<gene>
    <name evidence="6" type="ORF">DW084_10655</name>
</gene>
<dbReference type="AlphaFoldDB" id="A0A1G8WT51"/>
<keyword evidence="4" id="KW-0472">Membrane</keyword>
<evidence type="ECO:0000313" key="7">
    <source>
        <dbReference type="Proteomes" id="UP000286288"/>
    </source>
</evidence>